<keyword evidence="7" id="KW-0625">Polysaccharide transport</keyword>
<evidence type="ECO:0000313" key="11">
    <source>
        <dbReference type="EMBL" id="QYC09524.1"/>
    </source>
</evidence>
<feature type="transmembrane region" description="Helical" evidence="9">
    <location>
        <begin position="175"/>
        <end position="196"/>
    </location>
</feature>
<dbReference type="GeneID" id="94376213"/>
<evidence type="ECO:0000313" key="12">
    <source>
        <dbReference type="Proteomes" id="UP000824334"/>
    </source>
</evidence>
<dbReference type="PANTHER" id="PTHR30413:SF10">
    <property type="entry name" value="CAPSULE POLYSACCHARIDE EXPORT INNER-MEMBRANE PROTEIN CTRC"/>
    <property type="match status" value="1"/>
</dbReference>
<dbReference type="InterPro" id="IPR013525">
    <property type="entry name" value="ABC2_TM"/>
</dbReference>
<keyword evidence="3" id="KW-0813">Transport</keyword>
<feature type="domain" description="ABC-2 type transporter transmembrane" evidence="10">
    <location>
        <begin position="14"/>
        <end position="221"/>
    </location>
</feature>
<evidence type="ECO:0000259" key="10">
    <source>
        <dbReference type="Pfam" id="PF01061"/>
    </source>
</evidence>
<sequence>MSSFEFAARNVRVIKALMLRETVTRFGREGLGFLWLIGEPLMFCIGVLVMWSLLKPEYEHGVRLGPFVMTGYMCLLLLRHQSAYSLGALQGNIGLLYHRQINVLSVYITRNLLEFLGSTAAFVVVYAVLIIMGQVTPPKDWGLLLGGWMIMCWISTGFALSLAALSLRSEVMERLVPLIQYTLIPISGAFFMVEWIPNKYREPYLLLPFPHGIEMVRAGVFGEFVPTHFNAWYAIMVGGVLNFAALILLADARSRVDIE</sequence>
<evidence type="ECO:0000256" key="8">
    <source>
        <dbReference type="ARBA" id="ARBA00023136"/>
    </source>
</evidence>
<evidence type="ECO:0000256" key="2">
    <source>
        <dbReference type="ARBA" id="ARBA00007783"/>
    </source>
</evidence>
<keyword evidence="5 9" id="KW-0812">Transmembrane</keyword>
<gene>
    <name evidence="11" type="ORF">KWG56_13085</name>
</gene>
<keyword evidence="4" id="KW-1003">Cell membrane</keyword>
<proteinExistence type="inferred from homology"/>
<keyword evidence="6 9" id="KW-1133">Transmembrane helix</keyword>
<keyword evidence="12" id="KW-1185">Reference proteome</keyword>
<dbReference type="Proteomes" id="UP000824334">
    <property type="component" value="Chromosome"/>
</dbReference>
<dbReference type="Pfam" id="PF01061">
    <property type="entry name" value="ABC2_membrane"/>
    <property type="match status" value="1"/>
</dbReference>
<evidence type="ECO:0000256" key="1">
    <source>
        <dbReference type="ARBA" id="ARBA00004651"/>
    </source>
</evidence>
<evidence type="ECO:0000256" key="3">
    <source>
        <dbReference type="ARBA" id="ARBA00022448"/>
    </source>
</evidence>
<evidence type="ECO:0000256" key="4">
    <source>
        <dbReference type="ARBA" id="ARBA00022475"/>
    </source>
</evidence>
<comment type="subcellular location">
    <subcellularLocation>
        <location evidence="1">Cell membrane</location>
        <topology evidence="1">Multi-pass membrane protein</topology>
    </subcellularLocation>
</comment>
<evidence type="ECO:0000256" key="9">
    <source>
        <dbReference type="SAM" id="Phobius"/>
    </source>
</evidence>
<dbReference type="PANTHER" id="PTHR30413">
    <property type="entry name" value="INNER MEMBRANE TRANSPORT PERMEASE"/>
    <property type="match status" value="1"/>
</dbReference>
<evidence type="ECO:0000256" key="6">
    <source>
        <dbReference type="ARBA" id="ARBA00022989"/>
    </source>
</evidence>
<organism evidence="11 12">
    <name type="scientific">Brevundimonas nasdae</name>
    <dbReference type="NCBI Taxonomy" id="172043"/>
    <lineage>
        <taxon>Bacteria</taxon>
        <taxon>Pseudomonadati</taxon>
        <taxon>Pseudomonadota</taxon>
        <taxon>Alphaproteobacteria</taxon>
        <taxon>Caulobacterales</taxon>
        <taxon>Caulobacteraceae</taxon>
        <taxon>Brevundimonas</taxon>
    </lineage>
</organism>
<keyword evidence="8 9" id="KW-0472">Membrane</keyword>
<feature type="transmembrane region" description="Helical" evidence="9">
    <location>
        <begin position="33"/>
        <end position="54"/>
    </location>
</feature>
<accession>A0ABX8TK52</accession>
<dbReference type="EMBL" id="CP080034">
    <property type="protein sequence ID" value="QYC09524.1"/>
    <property type="molecule type" value="Genomic_DNA"/>
</dbReference>
<protein>
    <submittedName>
        <fullName evidence="11">ABC transporter permease</fullName>
    </submittedName>
</protein>
<feature type="transmembrane region" description="Helical" evidence="9">
    <location>
        <begin position="141"/>
        <end position="163"/>
    </location>
</feature>
<reference evidence="11 12" key="1">
    <citation type="submission" date="2021-07" db="EMBL/GenBank/DDBJ databases">
        <title>Isolation and characterization of bacteria from a gold mining with a capacity of golden bioaccumulation.</title>
        <authorList>
            <person name="Yang X.J."/>
        </authorList>
    </citation>
    <scope>NUCLEOTIDE SEQUENCE [LARGE SCALE GENOMIC DNA]</scope>
    <source>
        <strain evidence="11 12">Au29</strain>
    </source>
</reference>
<keyword evidence="7" id="KW-0762">Sugar transport</keyword>
<feature type="transmembrane region" description="Helical" evidence="9">
    <location>
        <begin position="231"/>
        <end position="250"/>
    </location>
</feature>
<name>A0ABX8TK52_9CAUL</name>
<feature type="transmembrane region" description="Helical" evidence="9">
    <location>
        <begin position="60"/>
        <end position="78"/>
    </location>
</feature>
<dbReference type="RefSeq" id="WP_219355093.1">
    <property type="nucleotide sequence ID" value="NZ_CP080034.1"/>
</dbReference>
<evidence type="ECO:0000256" key="7">
    <source>
        <dbReference type="ARBA" id="ARBA00023047"/>
    </source>
</evidence>
<comment type="similarity">
    <text evidence="2">Belongs to the ABC-2 integral membrane protein family.</text>
</comment>
<evidence type="ECO:0000256" key="5">
    <source>
        <dbReference type="ARBA" id="ARBA00022692"/>
    </source>
</evidence>
<feature type="transmembrane region" description="Helical" evidence="9">
    <location>
        <begin position="115"/>
        <end position="135"/>
    </location>
</feature>